<dbReference type="Pfam" id="PF04422">
    <property type="entry name" value="FrhB_FdhB_N"/>
    <property type="match status" value="1"/>
</dbReference>
<gene>
    <name evidence="3" type="ORF">A9D12_02835</name>
</gene>
<dbReference type="InterPro" id="IPR007516">
    <property type="entry name" value="Co_F420_Hydgase/DH_bsu_N"/>
</dbReference>
<dbReference type="InterPro" id="IPR045220">
    <property type="entry name" value="FRHB/FDHB/HCAR-like"/>
</dbReference>
<dbReference type="EMBL" id="CP016033">
    <property type="protein sequence ID" value="ANK12042.1"/>
    <property type="molecule type" value="Genomic_DNA"/>
</dbReference>
<dbReference type="Pfam" id="PF04432">
    <property type="entry name" value="FrhB_FdhB_C"/>
    <property type="match status" value="1"/>
</dbReference>
<dbReference type="RefSeq" id="WP_068349600.1">
    <property type="nucleotide sequence ID" value="NZ_CP016033.1"/>
</dbReference>
<organism evidence="3 4">
    <name type="scientific">Erythrobacter neustonensis</name>
    <dbReference type="NCBI Taxonomy" id="1112"/>
    <lineage>
        <taxon>Bacteria</taxon>
        <taxon>Pseudomonadati</taxon>
        <taxon>Pseudomonadota</taxon>
        <taxon>Alphaproteobacteria</taxon>
        <taxon>Sphingomonadales</taxon>
        <taxon>Erythrobacteraceae</taxon>
        <taxon>Erythrobacter/Porphyrobacter group</taxon>
        <taxon>Erythrobacter</taxon>
    </lineage>
</organism>
<proteinExistence type="predicted"/>
<keyword evidence="4" id="KW-1185">Reference proteome</keyword>
<dbReference type="OrthoDB" id="593768at2"/>
<name>A0A192D273_9SPHN</name>
<protein>
    <submittedName>
        <fullName evidence="3">Coenzyme F420-reducing hydrogenase</fullName>
    </submittedName>
</protein>
<accession>A0A192D273</accession>
<evidence type="ECO:0000259" key="1">
    <source>
        <dbReference type="Pfam" id="PF04422"/>
    </source>
</evidence>
<dbReference type="Proteomes" id="UP000078263">
    <property type="component" value="Chromosome"/>
</dbReference>
<evidence type="ECO:0000313" key="3">
    <source>
        <dbReference type="EMBL" id="ANK12042.1"/>
    </source>
</evidence>
<dbReference type="InterPro" id="IPR007525">
    <property type="entry name" value="FrhB_FdhB_C"/>
</dbReference>
<dbReference type="PANTHER" id="PTHR31332">
    <property type="entry name" value="7-HYDROXYMETHYL CHLOROPHYLL A REDUCTASE, CHLOROPLASTIC"/>
    <property type="match status" value="1"/>
</dbReference>
<dbReference type="KEGG" id="pns:A9D12_02835"/>
<dbReference type="GO" id="GO:0090415">
    <property type="term" value="F:7-hydroxymethyl chlorophyll a reductase activity"/>
    <property type="evidence" value="ECO:0007669"/>
    <property type="project" value="TreeGrafter"/>
</dbReference>
<feature type="domain" description="Coenzyme F420 hydrogenase/dehydrogenase beta subunit N-terminal" evidence="1">
    <location>
        <begin position="89"/>
        <end position="161"/>
    </location>
</feature>
<feature type="domain" description="Coenzyme F420 hydrogenase/dehydrogenase beta subunit C-terminal" evidence="2">
    <location>
        <begin position="172"/>
        <end position="338"/>
    </location>
</feature>
<dbReference type="PANTHER" id="PTHR31332:SF0">
    <property type="entry name" value="7-HYDROXYMETHYL CHLOROPHYLL A REDUCTASE, CHLOROPLASTIC"/>
    <property type="match status" value="1"/>
</dbReference>
<evidence type="ECO:0000259" key="2">
    <source>
        <dbReference type="Pfam" id="PF04432"/>
    </source>
</evidence>
<dbReference type="STRING" id="1112.A9D12_02835"/>
<reference evidence="3 4" key="1">
    <citation type="submission" date="2016-05" db="EMBL/GenBank/DDBJ databases">
        <title>Compelete Genome Sequence of Bacteriochlorophyll-Synthesizing Bacterium Porphyrobacter neustonensis DSM 9434.</title>
        <authorList>
            <person name="Shi X.-L."/>
            <person name="Wu Y.-H."/>
            <person name="Cheng H."/>
            <person name="Xu L."/>
            <person name="Zhang X.-Q."/>
            <person name="Wang C.-S."/>
            <person name="Xu X.-W."/>
        </authorList>
    </citation>
    <scope>NUCLEOTIDE SEQUENCE [LARGE SCALE GENOMIC DNA]</scope>
    <source>
        <strain evidence="3 4">DSM 9434</strain>
    </source>
</reference>
<dbReference type="AlphaFoldDB" id="A0A192D273"/>
<evidence type="ECO:0000313" key="4">
    <source>
        <dbReference type="Proteomes" id="UP000078263"/>
    </source>
</evidence>
<sequence>MFDIETIKNNGLCAGCGLCAGIAGHGTSPIVMEVSSEGYMRPNAVDPIPPALAETIDAVCPGANIRHDATTVGADYHPVWGPLVEARLGWSTDEELRRNASSGGGLSGILVHLLASGAIDYVVQTAVAQDSPVRNAMVISTGRDDVFHAAGSRYAPSSPLADIGARLDAPGRFAFVGKPCDVAGLRQLARRDPRVNQKVPVMIAFMCAGVPSYGGTSALLTAMGVQDESRVASFRYRGDGWPGFATARLDDGTAFTMDYDTSWGRILNRHLQFRCKICPDGVGEFADIVCADGWYCDADGNPLFDEREGRSIMLTRTLRGEAIVGEAITSGAIASEPLSLRSLNHMQPFQARRKGMVLPRLAAMMLSGRERPRFINLALGRNARMLGAKEILRSFAGTFRRLLAGQGRD</sequence>
<dbReference type="GO" id="GO:0033354">
    <property type="term" value="P:chlorophyll cycle"/>
    <property type="evidence" value="ECO:0007669"/>
    <property type="project" value="TreeGrafter"/>
</dbReference>